<dbReference type="AlphaFoldDB" id="A0A0E0EHZ3"/>
<name>A0A0E0EHZ3_9ORYZ</name>
<organism evidence="1">
    <name type="scientific">Oryza meridionalis</name>
    <dbReference type="NCBI Taxonomy" id="40149"/>
    <lineage>
        <taxon>Eukaryota</taxon>
        <taxon>Viridiplantae</taxon>
        <taxon>Streptophyta</taxon>
        <taxon>Embryophyta</taxon>
        <taxon>Tracheophyta</taxon>
        <taxon>Spermatophyta</taxon>
        <taxon>Magnoliopsida</taxon>
        <taxon>Liliopsida</taxon>
        <taxon>Poales</taxon>
        <taxon>Poaceae</taxon>
        <taxon>BOP clade</taxon>
        <taxon>Oryzoideae</taxon>
        <taxon>Oryzeae</taxon>
        <taxon>Oryzinae</taxon>
        <taxon>Oryza</taxon>
    </lineage>
</organism>
<keyword evidence="2" id="KW-1185">Reference proteome</keyword>
<dbReference type="EnsemblPlants" id="OMERI08G03110.1">
    <property type="protein sequence ID" value="OMERI08G03110.1"/>
    <property type="gene ID" value="OMERI08G03110"/>
</dbReference>
<evidence type="ECO:0000313" key="2">
    <source>
        <dbReference type="Proteomes" id="UP000008021"/>
    </source>
</evidence>
<evidence type="ECO:0000313" key="1">
    <source>
        <dbReference type="EnsemblPlants" id="OMERI08G03110.1"/>
    </source>
</evidence>
<protein>
    <submittedName>
        <fullName evidence="1">Uncharacterized protein</fullName>
    </submittedName>
</protein>
<dbReference type="HOGENOM" id="CLU_1962933_0_0_1"/>
<reference evidence="1" key="1">
    <citation type="submission" date="2015-04" db="UniProtKB">
        <authorList>
            <consortium name="EnsemblPlants"/>
        </authorList>
    </citation>
    <scope>IDENTIFICATION</scope>
</reference>
<accession>A0A0E0EHZ3</accession>
<reference evidence="1" key="2">
    <citation type="submission" date="2018-05" db="EMBL/GenBank/DDBJ databases">
        <title>OmerRS3 (Oryza meridionalis Reference Sequence Version 3).</title>
        <authorList>
            <person name="Zhang J."/>
            <person name="Kudrna D."/>
            <person name="Lee S."/>
            <person name="Talag J."/>
            <person name="Welchert J."/>
            <person name="Wing R.A."/>
        </authorList>
    </citation>
    <scope>NUCLEOTIDE SEQUENCE [LARGE SCALE GENOMIC DNA]</scope>
    <source>
        <strain evidence="1">cv. OR44</strain>
    </source>
</reference>
<proteinExistence type="predicted"/>
<sequence>MEEASSLELRRRWPQALSLVLPTPISSLHTTILGSSCAPSVTFPRASSSAAAASLATVLAGSGYARARLHGRPRKQLCPLPDLPASVLAGGGYARARLPAMPLRDRARRRRPQLRPLPALATVLASGGLDLANHLLPVQT</sequence>
<dbReference type="Gramene" id="OMERI08G03110.1">
    <property type="protein sequence ID" value="OMERI08G03110.1"/>
    <property type="gene ID" value="OMERI08G03110"/>
</dbReference>
<dbReference type="Proteomes" id="UP000008021">
    <property type="component" value="Chromosome 8"/>
</dbReference>